<feature type="non-terminal residue" evidence="1">
    <location>
        <position position="122"/>
    </location>
</feature>
<protein>
    <submittedName>
        <fullName evidence="1">Recombinase RmuC</fullName>
    </submittedName>
</protein>
<name>A0ABD6RVV6_BACTU</name>
<comment type="caution">
    <text evidence="1">The sequence shown here is derived from an EMBL/GenBank/DDBJ whole genome shotgun (WGS) entry which is preliminary data.</text>
</comment>
<feature type="non-terminal residue" evidence="1">
    <location>
        <position position="1"/>
    </location>
</feature>
<evidence type="ECO:0000313" key="1">
    <source>
        <dbReference type="EMBL" id="PER33679.1"/>
    </source>
</evidence>
<gene>
    <name evidence="1" type="ORF">CN495_36330</name>
</gene>
<proteinExistence type="predicted"/>
<evidence type="ECO:0000313" key="2">
    <source>
        <dbReference type="Proteomes" id="UP000219897"/>
    </source>
</evidence>
<dbReference type="AlphaFoldDB" id="A0ABD6RVV6"/>
<reference evidence="1 2" key="1">
    <citation type="submission" date="2017-09" db="EMBL/GenBank/DDBJ databases">
        <title>Large-scale bioinformatics analysis of Bacillus genomes uncovers conserved roles of natural products in bacterial physiology.</title>
        <authorList>
            <consortium name="Agbiome Team Llc"/>
            <person name="Bleich R.M."/>
            <person name="Kirk G.J."/>
            <person name="Santa Maria K.C."/>
            <person name="Allen S.E."/>
            <person name="Farag S."/>
            <person name="Shank E.A."/>
            <person name="Bowers A."/>
        </authorList>
    </citation>
    <scope>NUCLEOTIDE SEQUENCE [LARGE SCALE GENOMIC DNA]</scope>
    <source>
        <strain evidence="1 2">AFS005140</strain>
    </source>
</reference>
<organism evidence="1 2">
    <name type="scientific">Bacillus thuringiensis</name>
    <dbReference type="NCBI Taxonomy" id="1428"/>
    <lineage>
        <taxon>Bacteria</taxon>
        <taxon>Bacillati</taxon>
        <taxon>Bacillota</taxon>
        <taxon>Bacilli</taxon>
        <taxon>Bacillales</taxon>
        <taxon>Bacillaceae</taxon>
        <taxon>Bacillus</taxon>
        <taxon>Bacillus cereus group</taxon>
    </lineage>
</organism>
<sequence>KEPNLLPTELERLNALTNRLATLEGIQLGDLLFGRPGQDYRVLSLERPLQVLQIQHLRIPKSEEKNESVTDKLSRSILIVLAAFGKSLMHSDRSIFKVYLQDEASSILKNKEGAASSDKIIR</sequence>
<dbReference type="Proteomes" id="UP000219897">
    <property type="component" value="Unassembled WGS sequence"/>
</dbReference>
<accession>A0ABD6RVV6</accession>
<dbReference type="RefSeq" id="WP_176523804.1">
    <property type="nucleotide sequence ID" value="NZ_NTVJ01000390.1"/>
</dbReference>
<dbReference type="EMBL" id="NTYF01000334">
    <property type="protein sequence ID" value="PER33679.1"/>
    <property type="molecule type" value="Genomic_DNA"/>
</dbReference>
<dbReference type="Pfam" id="PF12846">
    <property type="entry name" value="AAA_10"/>
    <property type="match status" value="1"/>
</dbReference>